<dbReference type="EMBL" id="QHKM01000001">
    <property type="protein sequence ID" value="RAK69515.1"/>
    <property type="molecule type" value="Genomic_DNA"/>
</dbReference>
<dbReference type="RefSeq" id="WP_111476251.1">
    <property type="nucleotide sequence ID" value="NZ_QHKM01000001.1"/>
</dbReference>
<evidence type="ECO:0000313" key="3">
    <source>
        <dbReference type="Proteomes" id="UP000248553"/>
    </source>
</evidence>
<comment type="caution">
    <text evidence="2">The sequence shown here is derived from an EMBL/GenBank/DDBJ whole genome shotgun (WGS) entry which is preliminary data.</text>
</comment>
<gene>
    <name evidence="2" type="ORF">DLM85_01230</name>
</gene>
<sequence length="168" mass="19159">MSMALPFVLLVMASQPKGLGIGVLLLDFLALCTLLITSIIITVKAWKRGRGWLYSVGAVAAVVLFFLCVKPIRKTVDYFGFKLKQRHLEVLVLNPNNSQQLDATGIMRVETSQPGVLLFVEDGEASYQYWGVAYSPMDKKPSSRYLAHKLYYWHHLEGHWYSWARYDD</sequence>
<proteinExistence type="predicted"/>
<keyword evidence="3" id="KW-1185">Reference proteome</keyword>
<keyword evidence="1" id="KW-0812">Transmembrane</keyword>
<dbReference type="OrthoDB" id="9803578at2"/>
<feature type="transmembrane region" description="Helical" evidence="1">
    <location>
        <begin position="23"/>
        <end position="43"/>
    </location>
</feature>
<dbReference type="AlphaFoldDB" id="A0A328BS32"/>
<evidence type="ECO:0000256" key="1">
    <source>
        <dbReference type="SAM" id="Phobius"/>
    </source>
</evidence>
<name>A0A328BS32_9BACT</name>
<organism evidence="2 3">
    <name type="scientific">Hymenobacter edaphi</name>
    <dbReference type="NCBI Taxonomy" id="2211146"/>
    <lineage>
        <taxon>Bacteria</taxon>
        <taxon>Pseudomonadati</taxon>
        <taxon>Bacteroidota</taxon>
        <taxon>Cytophagia</taxon>
        <taxon>Cytophagales</taxon>
        <taxon>Hymenobacteraceae</taxon>
        <taxon>Hymenobacter</taxon>
    </lineage>
</organism>
<accession>A0A328BS32</accession>
<keyword evidence="1" id="KW-0472">Membrane</keyword>
<feature type="transmembrane region" description="Helical" evidence="1">
    <location>
        <begin position="52"/>
        <end position="72"/>
    </location>
</feature>
<dbReference type="Proteomes" id="UP000248553">
    <property type="component" value="Unassembled WGS sequence"/>
</dbReference>
<reference evidence="3" key="1">
    <citation type="submission" date="2018-05" db="EMBL/GenBank/DDBJ databases">
        <authorList>
            <person name="Nie L."/>
        </authorList>
    </citation>
    <scope>NUCLEOTIDE SEQUENCE [LARGE SCALE GENOMIC DNA]</scope>
    <source>
        <strain evidence="3">NL</strain>
    </source>
</reference>
<protein>
    <submittedName>
        <fullName evidence="2">Uncharacterized protein</fullName>
    </submittedName>
</protein>
<evidence type="ECO:0000313" key="2">
    <source>
        <dbReference type="EMBL" id="RAK69515.1"/>
    </source>
</evidence>
<keyword evidence="1" id="KW-1133">Transmembrane helix</keyword>